<protein>
    <submittedName>
        <fullName evidence="2">(northern house mosquito) hypothetical protein</fullName>
    </submittedName>
</protein>
<evidence type="ECO:0000313" key="2">
    <source>
        <dbReference type="EMBL" id="CAG6492493.1"/>
    </source>
</evidence>
<feature type="compositionally biased region" description="Basic residues" evidence="1">
    <location>
        <begin position="1"/>
        <end position="10"/>
    </location>
</feature>
<reference evidence="2" key="1">
    <citation type="submission" date="2021-05" db="EMBL/GenBank/DDBJ databases">
        <authorList>
            <person name="Alioto T."/>
            <person name="Alioto T."/>
            <person name="Gomez Garrido J."/>
        </authorList>
    </citation>
    <scope>NUCLEOTIDE SEQUENCE</scope>
</reference>
<dbReference type="AlphaFoldDB" id="A0A8D8G3C3"/>
<sequence length="101" mass="11551">MYSRLRKLGKREREGTRGSSKNRSVLPSAYLGRAWVQMLSSRFLLMMAPSRCSSRMLSRSIFSLRSRSFCSFFNFCVMWARSGGGWKSIAGPAVSTLIRWL</sequence>
<proteinExistence type="predicted"/>
<organism evidence="2">
    <name type="scientific">Culex pipiens</name>
    <name type="common">House mosquito</name>
    <dbReference type="NCBI Taxonomy" id="7175"/>
    <lineage>
        <taxon>Eukaryota</taxon>
        <taxon>Metazoa</taxon>
        <taxon>Ecdysozoa</taxon>
        <taxon>Arthropoda</taxon>
        <taxon>Hexapoda</taxon>
        <taxon>Insecta</taxon>
        <taxon>Pterygota</taxon>
        <taxon>Neoptera</taxon>
        <taxon>Endopterygota</taxon>
        <taxon>Diptera</taxon>
        <taxon>Nematocera</taxon>
        <taxon>Culicoidea</taxon>
        <taxon>Culicidae</taxon>
        <taxon>Culicinae</taxon>
        <taxon>Culicini</taxon>
        <taxon>Culex</taxon>
        <taxon>Culex</taxon>
    </lineage>
</organism>
<evidence type="ECO:0000256" key="1">
    <source>
        <dbReference type="SAM" id="MobiDB-lite"/>
    </source>
</evidence>
<accession>A0A8D8G3C3</accession>
<name>A0A8D8G3C3_CULPI</name>
<dbReference type="EMBL" id="HBUE01120959">
    <property type="protein sequence ID" value="CAG6492493.1"/>
    <property type="molecule type" value="Transcribed_RNA"/>
</dbReference>
<feature type="region of interest" description="Disordered" evidence="1">
    <location>
        <begin position="1"/>
        <end position="24"/>
    </location>
</feature>